<dbReference type="HAMAP" id="MF_01928">
    <property type="entry name" value="PurK"/>
    <property type="match status" value="1"/>
</dbReference>
<dbReference type="GO" id="GO:0046872">
    <property type="term" value="F:metal ion binding"/>
    <property type="evidence" value="ECO:0007669"/>
    <property type="project" value="InterPro"/>
</dbReference>
<feature type="binding site" evidence="5">
    <location>
        <position position="181"/>
    </location>
    <ligand>
        <name>ATP</name>
        <dbReference type="ChEBI" id="CHEBI:30616"/>
    </ligand>
</feature>
<comment type="function">
    <text evidence="6">Catalyzes the ATP-dependent conversion of 5-aminoimidazole ribonucleotide (AIR) and HCO(3)- to N5-carboxyaminoimidazole ribonucleotide (N5-CAIR).</text>
</comment>
<dbReference type="EC" id="6.3.4.18" evidence="5 6"/>
<dbReference type="FunFam" id="3.40.50.20:FF:000016">
    <property type="entry name" value="N5-carboxyaminoimidazole ribonucleotide synthase"/>
    <property type="match status" value="1"/>
</dbReference>
<dbReference type="Pfam" id="PF02222">
    <property type="entry name" value="ATP-grasp"/>
    <property type="match status" value="1"/>
</dbReference>
<dbReference type="InterPro" id="IPR005875">
    <property type="entry name" value="PurK"/>
</dbReference>
<proteinExistence type="inferred from homology"/>
<dbReference type="GO" id="GO:0004638">
    <property type="term" value="F:phosphoribosylaminoimidazole carboxylase activity"/>
    <property type="evidence" value="ECO:0007669"/>
    <property type="project" value="InterPro"/>
</dbReference>
<feature type="binding site" evidence="5">
    <location>
        <position position="204"/>
    </location>
    <ligand>
        <name>ATP</name>
        <dbReference type="ChEBI" id="CHEBI:30616"/>
    </ligand>
</feature>
<keyword evidence="4 5" id="KW-0067">ATP-binding</keyword>
<dbReference type="UniPathway" id="UPA00074">
    <property type="reaction ID" value="UER00942"/>
</dbReference>
<comment type="subunit">
    <text evidence="5 6">Homodimer.</text>
</comment>
<protein>
    <recommendedName>
        <fullName evidence="5 6">N5-carboxyaminoimidazole ribonucleotide synthase</fullName>
        <shortName evidence="5 6">N5-CAIR synthase</shortName>
        <ecNumber evidence="5 6">6.3.4.18</ecNumber>
    </recommendedName>
    <alternativeName>
        <fullName evidence="5 6">5-(carboxyamino)imidazole ribonucleotide synthetase</fullName>
    </alternativeName>
</protein>
<keyword evidence="3 5" id="KW-0658">Purine biosynthesis</keyword>
<dbReference type="Gene3D" id="3.30.470.20">
    <property type="entry name" value="ATP-grasp fold, B domain"/>
    <property type="match status" value="1"/>
</dbReference>
<dbReference type="NCBIfam" id="TIGR01161">
    <property type="entry name" value="purK"/>
    <property type="match status" value="1"/>
</dbReference>
<reference evidence="9" key="1">
    <citation type="submission" date="2016-03" db="EMBL/GenBank/DDBJ databases">
        <authorList>
            <person name="Heylen K."/>
            <person name="De Vos P."/>
            <person name="Vekeman B."/>
        </authorList>
    </citation>
    <scope>NUCLEOTIDE SEQUENCE [LARGE SCALE GENOMIC DNA]</scope>
    <source>
        <strain evidence="9">R-45383</strain>
    </source>
</reference>
<dbReference type="NCBIfam" id="NF004676">
    <property type="entry name" value="PRK06019.1-2"/>
    <property type="match status" value="1"/>
</dbReference>
<feature type="binding site" evidence="5">
    <location>
        <position position="98"/>
    </location>
    <ligand>
        <name>ATP</name>
        <dbReference type="ChEBI" id="CHEBI:30616"/>
    </ligand>
</feature>
<evidence type="ECO:0000256" key="4">
    <source>
        <dbReference type="ARBA" id="ARBA00022840"/>
    </source>
</evidence>
<dbReference type="STRING" id="702114.A1355_15545"/>
<dbReference type="GO" id="GO:0034028">
    <property type="term" value="F:5-(carboxyamino)imidazole ribonucleotide synthase activity"/>
    <property type="evidence" value="ECO:0007669"/>
    <property type="project" value="UniProtKB-UniRule"/>
</dbReference>
<comment type="catalytic activity">
    <reaction evidence="5 6">
        <text>5-amino-1-(5-phospho-beta-D-ribosyl)imidazole + hydrogencarbonate + ATP = 5-carboxyamino-1-(5-phospho-D-ribosyl)imidazole + ADP + phosphate + 2 H(+)</text>
        <dbReference type="Rhea" id="RHEA:19317"/>
        <dbReference type="ChEBI" id="CHEBI:15378"/>
        <dbReference type="ChEBI" id="CHEBI:17544"/>
        <dbReference type="ChEBI" id="CHEBI:30616"/>
        <dbReference type="ChEBI" id="CHEBI:43474"/>
        <dbReference type="ChEBI" id="CHEBI:58730"/>
        <dbReference type="ChEBI" id="CHEBI:137981"/>
        <dbReference type="ChEBI" id="CHEBI:456216"/>
        <dbReference type="EC" id="6.3.4.18"/>
    </reaction>
</comment>
<comment type="caution">
    <text evidence="8">The sequence shown here is derived from an EMBL/GenBank/DDBJ whole genome shotgun (WGS) entry which is preliminary data.</text>
</comment>
<dbReference type="FunFam" id="3.30.1490.20:FF:000015">
    <property type="entry name" value="N5-carboxyaminoimidazole ribonucleotide synthase"/>
    <property type="match status" value="1"/>
</dbReference>
<feature type="binding site" evidence="5">
    <location>
        <position position="138"/>
    </location>
    <ligand>
        <name>ATP</name>
        <dbReference type="ChEBI" id="CHEBI:30616"/>
    </ligand>
</feature>
<evidence type="ECO:0000256" key="3">
    <source>
        <dbReference type="ARBA" id="ARBA00022755"/>
    </source>
</evidence>
<evidence type="ECO:0000313" key="8">
    <source>
        <dbReference type="EMBL" id="OAI11645.1"/>
    </source>
</evidence>
<evidence type="ECO:0000256" key="6">
    <source>
        <dbReference type="RuleBase" id="RU361200"/>
    </source>
</evidence>
<dbReference type="Pfam" id="PF22660">
    <property type="entry name" value="RS_preATP-grasp-like"/>
    <property type="match status" value="1"/>
</dbReference>
<dbReference type="SUPFAM" id="SSF56059">
    <property type="entry name" value="Glutathione synthetase ATP-binding domain-like"/>
    <property type="match status" value="1"/>
</dbReference>
<dbReference type="GO" id="GO:0006189">
    <property type="term" value="P:'de novo' IMP biosynthetic process"/>
    <property type="evidence" value="ECO:0007669"/>
    <property type="project" value="UniProtKB-UniRule"/>
</dbReference>
<evidence type="ECO:0000259" key="7">
    <source>
        <dbReference type="PROSITE" id="PS50975"/>
    </source>
</evidence>
<dbReference type="GO" id="GO:0005829">
    <property type="term" value="C:cytosol"/>
    <property type="evidence" value="ECO:0007669"/>
    <property type="project" value="TreeGrafter"/>
</dbReference>
<dbReference type="PANTHER" id="PTHR11609">
    <property type="entry name" value="PURINE BIOSYNTHESIS PROTEIN 6/7, PUR6/7"/>
    <property type="match status" value="1"/>
</dbReference>
<dbReference type="InterPro" id="IPR011054">
    <property type="entry name" value="Rudment_hybrid_motif"/>
</dbReference>
<dbReference type="InterPro" id="IPR011761">
    <property type="entry name" value="ATP-grasp"/>
</dbReference>
<dbReference type="Gene3D" id="3.40.50.20">
    <property type="match status" value="1"/>
</dbReference>
<evidence type="ECO:0000256" key="1">
    <source>
        <dbReference type="ARBA" id="ARBA00022598"/>
    </source>
</evidence>
<comment type="pathway">
    <text evidence="5 6">Purine metabolism; IMP biosynthesis via de novo pathway; 5-amino-1-(5-phospho-D-ribosyl)imidazole-4-carboxylate from 5-amino-1-(5-phospho-D-ribosyl)imidazole (N5-CAIR route): step 1/2.</text>
</comment>
<dbReference type="Proteomes" id="UP000077628">
    <property type="component" value="Unassembled WGS sequence"/>
</dbReference>
<comment type="function">
    <text evidence="5">Catalyzes the ATP-dependent conversion of 5-aminoimidazole ribonucleotide (AIR) and HCO(3)(-) to N5-carboxyaminoimidazole ribonucleotide (N5-CAIR).</text>
</comment>
<dbReference type="Pfam" id="PF17769">
    <property type="entry name" value="PurK_C"/>
    <property type="match status" value="1"/>
</dbReference>
<dbReference type="NCBIfam" id="NF004679">
    <property type="entry name" value="PRK06019.1-5"/>
    <property type="match status" value="1"/>
</dbReference>
<dbReference type="EMBL" id="LUUK01000229">
    <property type="protein sequence ID" value="OAI11645.1"/>
    <property type="molecule type" value="Genomic_DNA"/>
</dbReference>
<dbReference type="InterPro" id="IPR003135">
    <property type="entry name" value="ATP-grasp_carboxylate-amine"/>
</dbReference>
<evidence type="ECO:0000313" key="9">
    <source>
        <dbReference type="Proteomes" id="UP000077628"/>
    </source>
</evidence>
<dbReference type="InterPro" id="IPR016185">
    <property type="entry name" value="PreATP-grasp_dom_sf"/>
</dbReference>
<feature type="binding site" evidence="5">
    <location>
        <begin position="173"/>
        <end position="176"/>
    </location>
    <ligand>
        <name>ATP</name>
        <dbReference type="ChEBI" id="CHEBI:30616"/>
    </ligand>
</feature>
<feature type="binding site" evidence="5">
    <location>
        <begin position="143"/>
        <end position="149"/>
    </location>
    <ligand>
        <name>ATP</name>
        <dbReference type="ChEBI" id="CHEBI:30616"/>
    </ligand>
</feature>
<dbReference type="OrthoDB" id="9804625at2"/>
<accession>A0A177N1A2</accession>
<gene>
    <name evidence="5 6" type="primary">purK</name>
    <name evidence="8" type="ORF">A1355_15545</name>
</gene>
<name>A0A177N1A2_9GAMM</name>
<keyword evidence="9" id="KW-1185">Reference proteome</keyword>
<feature type="domain" description="ATP-grasp" evidence="7">
    <location>
        <begin position="102"/>
        <end position="285"/>
    </location>
</feature>
<dbReference type="SUPFAM" id="SSF52440">
    <property type="entry name" value="PreATP-grasp domain"/>
    <property type="match status" value="1"/>
</dbReference>
<dbReference type="InterPro" id="IPR013815">
    <property type="entry name" value="ATP_grasp_subdomain_1"/>
</dbReference>
<dbReference type="SUPFAM" id="SSF51246">
    <property type="entry name" value="Rudiment single hybrid motif"/>
    <property type="match status" value="1"/>
</dbReference>
<keyword evidence="2 5" id="KW-0547">Nucleotide-binding</keyword>
<sequence>MKIGILGGGQLARMIALAGYPLGLQFVVLDPDTNAGAGGLSEHLLGAYDDPALLAQLAEKADIVTYEFENVPAHVAEYLSSHTTVYPPAGALAVAQDRLLEKNFFRDLGMRTAPFAPVDCLDDLVRAVADIGYPAILKSRRMGYDGKGQVLIHSAEQLETAWLAMQDAPSIVEGFVGFEREVSIIAARRPTGAIAFYPLSENRHRGGILRIAECRSDDPLQTLAEDYVTRLLEKLDYVGVVALELFAVGNELLANEFAPRVHNSGHWTIEGAETSQFENHLRAILDLPLGSTRARGYAGMVNFIGGVAGDAQVLGIANAHLHLYDKAPRKGRKVAHATVRADSADCYRAALQQLADLALATDDS</sequence>
<dbReference type="InterPro" id="IPR040686">
    <property type="entry name" value="PurK_C"/>
</dbReference>
<dbReference type="PANTHER" id="PTHR11609:SF5">
    <property type="entry name" value="PHOSPHORIBOSYLAMINOIMIDAZOLE CARBOXYLASE"/>
    <property type="match status" value="1"/>
</dbReference>
<evidence type="ECO:0000256" key="2">
    <source>
        <dbReference type="ARBA" id="ARBA00022741"/>
    </source>
</evidence>
<dbReference type="RefSeq" id="WP_064031662.1">
    <property type="nucleotide sequence ID" value="NZ_LUUK01000229.1"/>
</dbReference>
<dbReference type="Gene3D" id="3.30.1490.20">
    <property type="entry name" value="ATP-grasp fold, A domain"/>
    <property type="match status" value="1"/>
</dbReference>
<feature type="binding site" evidence="5">
    <location>
        <begin position="255"/>
        <end position="256"/>
    </location>
    <ligand>
        <name>ATP</name>
        <dbReference type="ChEBI" id="CHEBI:30616"/>
    </ligand>
</feature>
<evidence type="ECO:0000256" key="5">
    <source>
        <dbReference type="HAMAP-Rule" id="MF_01928"/>
    </source>
</evidence>
<organism evidence="8 9">
    <name type="scientific">Methylomonas koyamae</name>
    <dbReference type="NCBI Taxonomy" id="702114"/>
    <lineage>
        <taxon>Bacteria</taxon>
        <taxon>Pseudomonadati</taxon>
        <taxon>Pseudomonadota</taxon>
        <taxon>Gammaproteobacteria</taxon>
        <taxon>Methylococcales</taxon>
        <taxon>Methylococcaceae</taxon>
        <taxon>Methylomonas</taxon>
    </lineage>
</organism>
<dbReference type="GO" id="GO:0005524">
    <property type="term" value="F:ATP binding"/>
    <property type="evidence" value="ECO:0007669"/>
    <property type="project" value="UniProtKB-UniRule"/>
</dbReference>
<dbReference type="PROSITE" id="PS50975">
    <property type="entry name" value="ATP_GRASP"/>
    <property type="match status" value="1"/>
</dbReference>
<dbReference type="InterPro" id="IPR054350">
    <property type="entry name" value="PurT/PurK_preATP-grasp"/>
</dbReference>
<dbReference type="AlphaFoldDB" id="A0A177N1A2"/>
<keyword evidence="1 5" id="KW-0436">Ligase</keyword>
<comment type="similarity">
    <text evidence="5 6">Belongs to the PurK/PurT family.</text>
</comment>